<dbReference type="AlphaFoldDB" id="A0A1E5Q8K2"/>
<reference evidence="4" key="1">
    <citation type="submission" date="2016-07" db="EMBL/GenBank/DDBJ databases">
        <authorList>
            <person name="Florea S."/>
            <person name="Webb J.S."/>
            <person name="Jaromczyk J."/>
            <person name="Schardl C.L."/>
        </authorList>
    </citation>
    <scope>NUCLEOTIDE SEQUENCE [LARGE SCALE GENOMIC DNA]</scope>
    <source>
        <strain evidence="4">MV-1</strain>
    </source>
</reference>
<evidence type="ECO:0000313" key="3">
    <source>
        <dbReference type="EMBL" id="OEJ67719.1"/>
    </source>
</evidence>
<dbReference type="InterPro" id="IPR002035">
    <property type="entry name" value="VWF_A"/>
</dbReference>
<dbReference type="InterPro" id="IPR036465">
    <property type="entry name" value="vWFA_dom_sf"/>
</dbReference>
<proteinExistence type="predicted"/>
<evidence type="ECO:0000313" key="4">
    <source>
        <dbReference type="Proteomes" id="UP000095347"/>
    </source>
</evidence>
<sequence>MSCGLGAIILVFMLVKHNVDNSSVESELLSADLSRLESQQKALRDSLAEVQGQTAAAEGGVAASSAEIARLKAALAQQKAANAKDMAQLKRLEQTIKTTEVAKPADVIAKDSVGEQNYVMGLKVEGQRIAILLDASASMTDEKLLDVIRRKTGSDADKRQGPKWKRSQEIVRWLLARLPKDADVSVIAFNDKAKVMGPKAWVPARDANALGAIFQSVQAVVPSGPTNLQKGLMELTAHKPSNVYIITDGLPTDGESNYRSLNPFASCGSLLRKATTISGECRVKLFRQTLAESAPRPGVVVNVILLPIEGDPEASPEFWVWTADTGGLLITPAENWP</sequence>
<protein>
    <recommendedName>
        <fullName evidence="2">VWFA domain-containing protein</fullName>
    </recommendedName>
</protein>
<dbReference type="CDD" id="cd00198">
    <property type="entry name" value="vWFA"/>
    <property type="match status" value="1"/>
</dbReference>
<dbReference type="SUPFAM" id="SSF53300">
    <property type="entry name" value="vWA-like"/>
    <property type="match status" value="1"/>
</dbReference>
<dbReference type="Proteomes" id="UP000095347">
    <property type="component" value="Unassembled WGS sequence"/>
</dbReference>
<comment type="caution">
    <text evidence="3">The sequence shown here is derived from an EMBL/GenBank/DDBJ whole genome shotgun (WGS) entry which is preliminary data.</text>
</comment>
<feature type="domain" description="VWFA" evidence="2">
    <location>
        <begin position="126"/>
        <end position="318"/>
    </location>
</feature>
<dbReference type="EMBL" id="MCGG01000020">
    <property type="protein sequence ID" value="OEJ67719.1"/>
    <property type="molecule type" value="Genomic_DNA"/>
</dbReference>
<feature type="coiled-coil region" evidence="1">
    <location>
        <begin position="33"/>
        <end position="95"/>
    </location>
</feature>
<evidence type="ECO:0000256" key="1">
    <source>
        <dbReference type="SAM" id="Coils"/>
    </source>
</evidence>
<dbReference type="RefSeq" id="WP_069957579.1">
    <property type="nucleotide sequence ID" value="NZ_MCGG01000020.1"/>
</dbReference>
<dbReference type="Gene3D" id="3.40.50.410">
    <property type="entry name" value="von Willebrand factor, type A domain"/>
    <property type="match status" value="1"/>
</dbReference>
<accession>A0A1E5Q8K2</accession>
<keyword evidence="1" id="KW-0175">Coiled coil</keyword>
<dbReference type="STRING" id="28181.BEN30_08275"/>
<keyword evidence="4" id="KW-1185">Reference proteome</keyword>
<gene>
    <name evidence="3" type="ORF">BEN30_08275</name>
</gene>
<organism evidence="3 4">
    <name type="scientific">Magnetovibrio blakemorei</name>
    <dbReference type="NCBI Taxonomy" id="28181"/>
    <lineage>
        <taxon>Bacteria</taxon>
        <taxon>Pseudomonadati</taxon>
        <taxon>Pseudomonadota</taxon>
        <taxon>Alphaproteobacteria</taxon>
        <taxon>Rhodospirillales</taxon>
        <taxon>Magnetovibrionaceae</taxon>
        <taxon>Magnetovibrio</taxon>
    </lineage>
</organism>
<dbReference type="Pfam" id="PF13519">
    <property type="entry name" value="VWA_2"/>
    <property type="match status" value="1"/>
</dbReference>
<name>A0A1E5Q8K2_9PROT</name>
<dbReference type="SMART" id="SM00327">
    <property type="entry name" value="VWA"/>
    <property type="match status" value="1"/>
</dbReference>
<evidence type="ECO:0000259" key="2">
    <source>
        <dbReference type="SMART" id="SM00327"/>
    </source>
</evidence>